<dbReference type="SUPFAM" id="SSF46955">
    <property type="entry name" value="Putative DNA-binding domain"/>
    <property type="match status" value="1"/>
</dbReference>
<gene>
    <name evidence="2" type="ORF">H8Z76_01585</name>
</gene>
<dbReference type="RefSeq" id="WP_147617910.1">
    <property type="nucleotide sequence ID" value="NZ_JACOQH010000001.1"/>
</dbReference>
<comment type="caution">
    <text evidence="2">The sequence shown here is derived from an EMBL/GenBank/DDBJ whole genome shotgun (WGS) entry which is preliminary data.</text>
</comment>
<evidence type="ECO:0000313" key="3">
    <source>
        <dbReference type="Proteomes" id="UP000621540"/>
    </source>
</evidence>
<reference evidence="2 3" key="1">
    <citation type="submission" date="2020-08" db="EMBL/GenBank/DDBJ databases">
        <title>Genome public.</title>
        <authorList>
            <person name="Liu C."/>
            <person name="Sun Q."/>
        </authorList>
    </citation>
    <scope>NUCLEOTIDE SEQUENCE [LARGE SCALE GENOMIC DNA]</scope>
    <source>
        <strain evidence="2 3">BX0805</strain>
    </source>
</reference>
<dbReference type="InterPro" id="IPR041657">
    <property type="entry name" value="HTH_17"/>
</dbReference>
<proteinExistence type="predicted"/>
<dbReference type="Proteomes" id="UP000621540">
    <property type="component" value="Unassembled WGS sequence"/>
</dbReference>
<dbReference type="InterPro" id="IPR009061">
    <property type="entry name" value="DNA-bd_dom_put_sf"/>
</dbReference>
<feature type="domain" description="Helix-turn-helix" evidence="1">
    <location>
        <begin position="6"/>
        <end position="54"/>
    </location>
</feature>
<keyword evidence="3" id="KW-1185">Reference proteome</keyword>
<sequence length="156" mass="18320">MLEQKWYTVADVAALTGLTDRTIRNYLKEGTLHGKKVGVQWRFTQQDIESLFREADVTEPFTELLDELVSDFLHGSQRPQEMECRILDIPCKTEELWKNIVKKLRKQIDEKRGGWPEIAWEYKSEEQMLRVVAAGRPEDTEWLARQVRKGLKKDAD</sequence>
<evidence type="ECO:0000259" key="1">
    <source>
        <dbReference type="Pfam" id="PF12728"/>
    </source>
</evidence>
<protein>
    <submittedName>
        <fullName evidence="2">Helix-turn-helix domain-containing protein</fullName>
    </submittedName>
</protein>
<dbReference type="NCBIfam" id="TIGR01764">
    <property type="entry name" value="excise"/>
    <property type="match status" value="1"/>
</dbReference>
<accession>A0ABR7I6Z9</accession>
<dbReference type="Pfam" id="PF12728">
    <property type="entry name" value="HTH_17"/>
    <property type="match status" value="1"/>
</dbReference>
<dbReference type="InterPro" id="IPR010093">
    <property type="entry name" value="SinI_DNA-bd"/>
</dbReference>
<organism evidence="2 3">
    <name type="scientific">Roseburia yibonii</name>
    <dbReference type="NCBI Taxonomy" id="2763063"/>
    <lineage>
        <taxon>Bacteria</taxon>
        <taxon>Bacillati</taxon>
        <taxon>Bacillota</taxon>
        <taxon>Clostridia</taxon>
        <taxon>Lachnospirales</taxon>
        <taxon>Lachnospiraceae</taxon>
        <taxon>Roseburia</taxon>
    </lineage>
</organism>
<dbReference type="Gene3D" id="1.10.1660.10">
    <property type="match status" value="1"/>
</dbReference>
<dbReference type="EMBL" id="JACOQH010000001">
    <property type="protein sequence ID" value="MBC5752726.1"/>
    <property type="molecule type" value="Genomic_DNA"/>
</dbReference>
<name>A0ABR7I6Z9_9FIRM</name>
<evidence type="ECO:0000313" key="2">
    <source>
        <dbReference type="EMBL" id="MBC5752726.1"/>
    </source>
</evidence>